<comment type="caution">
    <text evidence="1">The sequence shown here is derived from an EMBL/GenBank/DDBJ whole genome shotgun (WGS) entry which is preliminary data.</text>
</comment>
<protein>
    <submittedName>
        <fullName evidence="1">Uncharacterized protein</fullName>
    </submittedName>
</protein>
<dbReference type="AlphaFoldDB" id="A0A7W5AEM9"/>
<evidence type="ECO:0000313" key="2">
    <source>
        <dbReference type="Proteomes" id="UP000590749"/>
    </source>
</evidence>
<dbReference type="RefSeq" id="WP_183218660.1">
    <property type="nucleotide sequence ID" value="NZ_BMPW01000008.1"/>
</dbReference>
<dbReference type="Proteomes" id="UP000590749">
    <property type="component" value="Unassembled WGS sequence"/>
</dbReference>
<dbReference type="EMBL" id="JACHXF010000003">
    <property type="protein sequence ID" value="MBB3094379.1"/>
    <property type="molecule type" value="Genomic_DNA"/>
</dbReference>
<organism evidence="1 2">
    <name type="scientific">Actinoplanes campanulatus</name>
    <dbReference type="NCBI Taxonomy" id="113559"/>
    <lineage>
        <taxon>Bacteria</taxon>
        <taxon>Bacillati</taxon>
        <taxon>Actinomycetota</taxon>
        <taxon>Actinomycetes</taxon>
        <taxon>Micromonosporales</taxon>
        <taxon>Micromonosporaceae</taxon>
        <taxon>Actinoplanes</taxon>
    </lineage>
</organism>
<sequence length="78" mass="8040">MFSGDNRVFGHVLLPCALQSGSQTATDFSVEVRILLTLLAVASAVISACRGDVRARLAWAVLTVGIAGDPATAVKRAG</sequence>
<gene>
    <name evidence="1" type="ORF">FHR83_002031</name>
</gene>
<evidence type="ECO:0000313" key="1">
    <source>
        <dbReference type="EMBL" id="MBB3094379.1"/>
    </source>
</evidence>
<keyword evidence="2" id="KW-1185">Reference proteome</keyword>
<proteinExistence type="predicted"/>
<reference evidence="1 2" key="1">
    <citation type="submission" date="2020-08" db="EMBL/GenBank/DDBJ databases">
        <title>Genomic Encyclopedia of Type Strains, Phase III (KMG-III): the genomes of soil and plant-associated and newly described type strains.</title>
        <authorList>
            <person name="Whitman W."/>
        </authorList>
    </citation>
    <scope>NUCLEOTIDE SEQUENCE [LARGE SCALE GENOMIC DNA]</scope>
    <source>
        <strain evidence="1 2">CECT 3287</strain>
    </source>
</reference>
<accession>A0A7W5AEM9</accession>
<name>A0A7W5AEM9_9ACTN</name>